<proteinExistence type="inferred from homology"/>
<accession>A0AAD7BEC7</accession>
<keyword evidence="7 13" id="KW-0479">Metal-binding</keyword>
<dbReference type="PRINTS" id="PR00385">
    <property type="entry name" value="P450"/>
</dbReference>
<dbReference type="Gene3D" id="1.10.630.10">
    <property type="entry name" value="Cytochrome P450"/>
    <property type="match status" value="1"/>
</dbReference>
<evidence type="ECO:0000256" key="11">
    <source>
        <dbReference type="ARBA" id="ARBA00023033"/>
    </source>
</evidence>
<evidence type="ECO:0000256" key="9">
    <source>
        <dbReference type="ARBA" id="ARBA00023002"/>
    </source>
</evidence>
<dbReference type="SUPFAM" id="SSF48264">
    <property type="entry name" value="Cytochrome P450"/>
    <property type="match status" value="1"/>
</dbReference>
<dbReference type="Proteomes" id="UP001221142">
    <property type="component" value="Unassembled WGS sequence"/>
</dbReference>
<evidence type="ECO:0000256" key="13">
    <source>
        <dbReference type="PIRSR" id="PIRSR602403-1"/>
    </source>
</evidence>
<evidence type="ECO:0000313" key="14">
    <source>
        <dbReference type="EMBL" id="KAJ7617996.1"/>
    </source>
</evidence>
<dbReference type="EMBL" id="JARKIF010000020">
    <property type="protein sequence ID" value="KAJ7617996.1"/>
    <property type="molecule type" value="Genomic_DNA"/>
</dbReference>
<comment type="subcellular location">
    <subcellularLocation>
        <location evidence="2">Membrane</location>
    </subcellularLocation>
</comment>
<keyword evidence="5 13" id="KW-0349">Heme</keyword>
<gene>
    <name evidence="14" type="ORF">FB45DRAFT_933091</name>
</gene>
<dbReference type="GO" id="GO:0016020">
    <property type="term" value="C:membrane"/>
    <property type="evidence" value="ECO:0007669"/>
    <property type="project" value="UniProtKB-SubCell"/>
</dbReference>
<dbReference type="InterPro" id="IPR036396">
    <property type="entry name" value="Cyt_P450_sf"/>
</dbReference>
<protein>
    <submittedName>
        <fullName evidence="14">Cytochrome P450</fullName>
    </submittedName>
</protein>
<evidence type="ECO:0000256" key="7">
    <source>
        <dbReference type="ARBA" id="ARBA00022723"/>
    </source>
</evidence>
<dbReference type="PRINTS" id="PR00465">
    <property type="entry name" value="EP450IV"/>
</dbReference>
<evidence type="ECO:0000256" key="4">
    <source>
        <dbReference type="ARBA" id="ARBA00010617"/>
    </source>
</evidence>
<name>A0AAD7BEC7_9AGAR</name>
<evidence type="ECO:0000256" key="2">
    <source>
        <dbReference type="ARBA" id="ARBA00004370"/>
    </source>
</evidence>
<dbReference type="Pfam" id="PF00067">
    <property type="entry name" value="p450"/>
    <property type="match status" value="1"/>
</dbReference>
<dbReference type="AlphaFoldDB" id="A0AAD7BEC7"/>
<feature type="binding site" description="axial binding residue" evidence="13">
    <location>
        <position position="489"/>
    </location>
    <ligand>
        <name>heme</name>
        <dbReference type="ChEBI" id="CHEBI:30413"/>
    </ligand>
    <ligandPart>
        <name>Fe</name>
        <dbReference type="ChEBI" id="CHEBI:18248"/>
    </ligandPart>
</feature>
<dbReference type="InterPro" id="IPR002403">
    <property type="entry name" value="Cyt_P450_E_grp-IV"/>
</dbReference>
<reference evidence="14" key="1">
    <citation type="submission" date="2023-03" db="EMBL/GenBank/DDBJ databases">
        <title>Massive genome expansion in bonnet fungi (Mycena s.s.) driven by repeated elements and novel gene families across ecological guilds.</title>
        <authorList>
            <consortium name="Lawrence Berkeley National Laboratory"/>
            <person name="Harder C.B."/>
            <person name="Miyauchi S."/>
            <person name="Viragh M."/>
            <person name="Kuo A."/>
            <person name="Thoen E."/>
            <person name="Andreopoulos B."/>
            <person name="Lu D."/>
            <person name="Skrede I."/>
            <person name="Drula E."/>
            <person name="Henrissat B."/>
            <person name="Morin E."/>
            <person name="Kohler A."/>
            <person name="Barry K."/>
            <person name="LaButti K."/>
            <person name="Morin E."/>
            <person name="Salamov A."/>
            <person name="Lipzen A."/>
            <person name="Mereny Z."/>
            <person name="Hegedus B."/>
            <person name="Baldrian P."/>
            <person name="Stursova M."/>
            <person name="Weitz H."/>
            <person name="Taylor A."/>
            <person name="Grigoriev I.V."/>
            <person name="Nagy L.G."/>
            <person name="Martin F."/>
            <person name="Kauserud H."/>
        </authorList>
    </citation>
    <scope>NUCLEOTIDE SEQUENCE</scope>
    <source>
        <strain evidence="14">9284</strain>
    </source>
</reference>
<comment type="cofactor">
    <cofactor evidence="1 13">
        <name>heme</name>
        <dbReference type="ChEBI" id="CHEBI:30413"/>
    </cofactor>
</comment>
<evidence type="ECO:0000256" key="10">
    <source>
        <dbReference type="ARBA" id="ARBA00023004"/>
    </source>
</evidence>
<keyword evidence="9" id="KW-0560">Oxidoreductase</keyword>
<dbReference type="PANTHER" id="PTHR24305">
    <property type="entry name" value="CYTOCHROME P450"/>
    <property type="match status" value="1"/>
</dbReference>
<evidence type="ECO:0000256" key="5">
    <source>
        <dbReference type="ARBA" id="ARBA00022617"/>
    </source>
</evidence>
<keyword evidence="12" id="KW-0472">Membrane</keyword>
<keyword evidence="10 13" id="KW-0408">Iron</keyword>
<dbReference type="GO" id="GO:0020037">
    <property type="term" value="F:heme binding"/>
    <property type="evidence" value="ECO:0007669"/>
    <property type="project" value="InterPro"/>
</dbReference>
<evidence type="ECO:0000256" key="8">
    <source>
        <dbReference type="ARBA" id="ARBA00022989"/>
    </source>
</evidence>
<keyword evidence="15" id="KW-1185">Reference proteome</keyword>
<evidence type="ECO:0000256" key="3">
    <source>
        <dbReference type="ARBA" id="ARBA00004721"/>
    </source>
</evidence>
<comment type="similarity">
    <text evidence="4">Belongs to the cytochrome P450 family.</text>
</comment>
<evidence type="ECO:0000256" key="1">
    <source>
        <dbReference type="ARBA" id="ARBA00001971"/>
    </source>
</evidence>
<dbReference type="CDD" id="cd11069">
    <property type="entry name" value="CYP_FUM15-like"/>
    <property type="match status" value="1"/>
</dbReference>
<comment type="pathway">
    <text evidence="3">Secondary metabolite biosynthesis; terpenoid biosynthesis.</text>
</comment>
<evidence type="ECO:0000256" key="12">
    <source>
        <dbReference type="ARBA" id="ARBA00023136"/>
    </source>
</evidence>
<keyword evidence="11" id="KW-0503">Monooxygenase</keyword>
<dbReference type="InterPro" id="IPR050121">
    <property type="entry name" value="Cytochrome_P450_monoxygenase"/>
</dbReference>
<dbReference type="GO" id="GO:0004497">
    <property type="term" value="F:monooxygenase activity"/>
    <property type="evidence" value="ECO:0007669"/>
    <property type="project" value="UniProtKB-KW"/>
</dbReference>
<dbReference type="PANTHER" id="PTHR24305:SF166">
    <property type="entry name" value="CYTOCHROME P450 12A4, MITOCHONDRIAL-RELATED"/>
    <property type="match status" value="1"/>
</dbReference>
<evidence type="ECO:0000256" key="6">
    <source>
        <dbReference type="ARBA" id="ARBA00022692"/>
    </source>
</evidence>
<dbReference type="GO" id="GO:0005506">
    <property type="term" value="F:iron ion binding"/>
    <property type="evidence" value="ECO:0007669"/>
    <property type="project" value="InterPro"/>
</dbReference>
<sequence length="558" mass="62099">MNSTNISSILVPVACTLMLYGLLRVAQRVHNSLTSPLRDMPGPPSPSFVLGNFKAMAEDSFLTSQWRLQFGRNFRFRSLFGRMELHTSDIKAVNHIVMNNAIYQKPTSNLDVTRSLLGNGLLSVEKEEHKRQRRIMNQAFVPSQIRLLTELFTEKAIQLREIWEDQLTGTPDGATFDVSAWFRRVSLDIIGQAGFNYSFDSLSPHGKAQPNEMEDAFNSLIHSPRSQLYAGFRAAQGMVPILRFLPVPGRKVAIEARDTMRRIADRIISRSKAELAAEAQSKDTAAPVSLQGKRDLLSVLLKSNIAAEALPESQRMSDAELAAQIPTFLVAGHETTGTAASWMLHALSHHPAIQTKLRDELLASATTENPTMDELNALPYLECVVRETMRLYAPVRSTQRVAVQDDVIPLSNIYTDKRGKEHQSLVIRQGQIIHVPILAVNTDPEIWGEDALKFIPERWENSQALPSATSAIPGVYTHLLTFFGGAHNCIGYRFALVELKAIIFTLVRAFEFTPAVPSEDVVPQAVGLIHRPAVVDRDNKTKKTGMPLVVKVYNGDGY</sequence>
<keyword evidence="6" id="KW-0812">Transmembrane</keyword>
<dbReference type="GO" id="GO:0016705">
    <property type="term" value="F:oxidoreductase activity, acting on paired donors, with incorporation or reduction of molecular oxygen"/>
    <property type="evidence" value="ECO:0007669"/>
    <property type="project" value="InterPro"/>
</dbReference>
<comment type="caution">
    <text evidence="14">The sequence shown here is derived from an EMBL/GenBank/DDBJ whole genome shotgun (WGS) entry which is preliminary data.</text>
</comment>
<dbReference type="InterPro" id="IPR001128">
    <property type="entry name" value="Cyt_P450"/>
</dbReference>
<evidence type="ECO:0000313" key="15">
    <source>
        <dbReference type="Proteomes" id="UP001221142"/>
    </source>
</evidence>
<keyword evidence="8" id="KW-1133">Transmembrane helix</keyword>
<organism evidence="14 15">
    <name type="scientific">Roridomyces roridus</name>
    <dbReference type="NCBI Taxonomy" id="1738132"/>
    <lineage>
        <taxon>Eukaryota</taxon>
        <taxon>Fungi</taxon>
        <taxon>Dikarya</taxon>
        <taxon>Basidiomycota</taxon>
        <taxon>Agaricomycotina</taxon>
        <taxon>Agaricomycetes</taxon>
        <taxon>Agaricomycetidae</taxon>
        <taxon>Agaricales</taxon>
        <taxon>Marasmiineae</taxon>
        <taxon>Mycenaceae</taxon>
        <taxon>Roridomyces</taxon>
    </lineage>
</organism>